<sequence length="1533" mass="171646">MSPWLVQLGYFCVRASAAKGIRSNHLHVIGGFMHARHSNPTSSDLSLEPAGTSSSFLFSPPFTVPNMPEWVRRWKTKGKSDTPHQQASTGNASTSKIPASTVQPSLALPQHSLSVQTSALVLAPRNPFEDKGKLLRDALDDPDTEDRTFIEKQLCSNGNLERDAAEVLALRSQNQTRKSNQWIASMRKIACQILQFAPVVDVATNVKPEVLSLPWAGIRSLLMVAQKTHEQSESILDGIKTVLETSHLLNVYFDIYGQLDATPAIGHLYANIVKLYGLNLTFVAHAQHTCDMNKFERMIHSLTGQVIPKFRTEHDRMLGTVEFHRQAVNDEVSKKQQTWVNKQLKALEKAQAEINQGVEGVQQTLDLSALQAAAGAAYNSMEYRNADENGELRSCLKGTRVEIMQKILDWATTANDQRVFWLSGKAGTGKSTIARTVADELATQGYLVGSFFFKRDQGGENRARSLFPTISRQMADSIPSIRHAIAAASKGFPPVNERPLTTQFDTLIQGPLSGYSTGSATDIRAIVIDALDECEDWGAIGHAMTLWSRLRAQSSMNLRVFVTSRSDNKIGDKLSEMGHKDLHHERLEHWQSSTIEDDLRLFCHDELRRLREQSRKESSYDELEDDWPGESVVDKLVKISKPLFIAASTIFREVSNDPREQLQEWVNRLSFAGSEGLNCIYSGILEQAAKADPKWLDHFNRVIKPIAVLLAPLTIPALTDLLGGGKNMVVPNALKPLSSVIDFPSGKEVKTGSRATVRIYHESFRDFLMDPNLKDKFQFSIDKGETHGTLLTRCLDLLTNKLGRDVCKQKHPATERKDVSAEHVEKHISESLQYACRYWTGHAIHSNEAIEDGGKVDLFLRACLLYWAEAMAWLDKLGEMVASLRQLQRAIDSAESMPNPAQSQSSPKLHAFVADALRWVPANRKMISDRPLQTYLSALAFALSNSIVRNSFRSEMEEFLQVWPPVATDWGFELQTLREHTRSIQSITPSIDGRRLVTVGRDNTVRLWDVESGTEEKRTEINLGWNNSASAFPKEDVVVIAVESGVYWRWNLEDDARRTDLKLPSDAESVTVSPNGRYAAWGLRNGGIYIWDADKDAGQVVEGHSSRRIAISPNGKFVVFGSEDDTISVFHCTTHQVDRIMRNSRVYSLMVTPDSQKVLFGDWKSLYLYDFQTQQEPMKLPLETSGITAMTSSRDGKTIWAGDENGQTTQLNVDLRLKSPQHRTGYAKVALSTNGRSLASLTQGNQLSLWNIETRICEPRLTDHRLAKLIYERVLISSDSRFVVVASLYESSDKAVLIWDKDSDELRELKGRPDYVTALALSPDNQTLLCGLRDGQIWAIDLERGLLREKFTGHTETIYNIAISPDGIWGPKSQTPLVLSSEDFEPEACFSADGRMLYTYGRTDDIYEWDIEKACIVRTLAQGPYGCSILIDGRFVSSTFLPVVERLVANEAAQPQTQADSSASTSSTSMFQDRQICALDRTEKWITVNSRKVLKLPDQPRFGEYCFSCGRKMVITNDETGFTVFDLTGKDTF</sequence>
<evidence type="ECO:0000313" key="7">
    <source>
        <dbReference type="EMBL" id="KAF2859185.1"/>
    </source>
</evidence>
<dbReference type="PANTHER" id="PTHR19848">
    <property type="entry name" value="WD40 REPEAT PROTEIN"/>
    <property type="match status" value="1"/>
</dbReference>
<keyword evidence="2" id="KW-0677">Repeat</keyword>
<dbReference type="Pfam" id="PF24883">
    <property type="entry name" value="NPHP3_N"/>
    <property type="match status" value="1"/>
</dbReference>
<evidence type="ECO:0008006" key="9">
    <source>
        <dbReference type="Google" id="ProtNLM"/>
    </source>
</evidence>
<dbReference type="SMART" id="SM00320">
    <property type="entry name" value="WD40"/>
    <property type="match status" value="7"/>
</dbReference>
<feature type="repeat" description="WD" evidence="3">
    <location>
        <begin position="977"/>
        <end position="1018"/>
    </location>
</feature>
<accession>A0A6A7BWU6</accession>
<dbReference type="InterPro" id="IPR001680">
    <property type="entry name" value="WD40_rpt"/>
</dbReference>
<gene>
    <name evidence="7" type="ORF">K470DRAFT_295839</name>
</gene>
<feature type="domain" description="DUF7708" evidence="5">
    <location>
        <begin position="187"/>
        <end position="312"/>
    </location>
</feature>
<dbReference type="InterPro" id="IPR056125">
    <property type="entry name" value="DUF7708"/>
</dbReference>
<dbReference type="EMBL" id="MU005996">
    <property type="protein sequence ID" value="KAF2859185.1"/>
    <property type="molecule type" value="Genomic_DNA"/>
</dbReference>
<dbReference type="Pfam" id="PF00400">
    <property type="entry name" value="WD40"/>
    <property type="match status" value="3"/>
</dbReference>
<evidence type="ECO:0000259" key="6">
    <source>
        <dbReference type="Pfam" id="PF24883"/>
    </source>
</evidence>
<dbReference type="PROSITE" id="PS50294">
    <property type="entry name" value="WD_REPEATS_REGION"/>
    <property type="match status" value="1"/>
</dbReference>
<dbReference type="PROSITE" id="PS50082">
    <property type="entry name" value="WD_REPEATS_2"/>
    <property type="match status" value="1"/>
</dbReference>
<evidence type="ECO:0000256" key="1">
    <source>
        <dbReference type="ARBA" id="ARBA00022574"/>
    </source>
</evidence>
<dbReference type="SUPFAM" id="SSF52540">
    <property type="entry name" value="P-loop containing nucleoside triphosphate hydrolases"/>
    <property type="match status" value="1"/>
</dbReference>
<evidence type="ECO:0000313" key="8">
    <source>
        <dbReference type="Proteomes" id="UP000799421"/>
    </source>
</evidence>
<protein>
    <recommendedName>
        <fullName evidence="9">NACHT domain-containing protein</fullName>
    </recommendedName>
</protein>
<reference evidence="7" key="1">
    <citation type="journal article" date="2020" name="Stud. Mycol.">
        <title>101 Dothideomycetes genomes: a test case for predicting lifestyles and emergence of pathogens.</title>
        <authorList>
            <person name="Haridas S."/>
            <person name="Albert R."/>
            <person name="Binder M."/>
            <person name="Bloem J."/>
            <person name="Labutti K."/>
            <person name="Salamov A."/>
            <person name="Andreopoulos B."/>
            <person name="Baker S."/>
            <person name="Barry K."/>
            <person name="Bills G."/>
            <person name="Bluhm B."/>
            <person name="Cannon C."/>
            <person name="Castanera R."/>
            <person name="Culley D."/>
            <person name="Daum C."/>
            <person name="Ezra D."/>
            <person name="Gonzalez J."/>
            <person name="Henrissat B."/>
            <person name="Kuo A."/>
            <person name="Liang C."/>
            <person name="Lipzen A."/>
            <person name="Lutzoni F."/>
            <person name="Magnuson J."/>
            <person name="Mondo S."/>
            <person name="Nolan M."/>
            <person name="Ohm R."/>
            <person name="Pangilinan J."/>
            <person name="Park H.-J."/>
            <person name="Ramirez L."/>
            <person name="Alfaro M."/>
            <person name="Sun H."/>
            <person name="Tritt A."/>
            <person name="Yoshinaga Y."/>
            <person name="Zwiers L.-H."/>
            <person name="Turgeon B."/>
            <person name="Goodwin S."/>
            <person name="Spatafora J."/>
            <person name="Crous P."/>
            <person name="Grigoriev I."/>
        </authorList>
    </citation>
    <scope>NUCLEOTIDE SEQUENCE</scope>
    <source>
        <strain evidence="7">CBS 480.64</strain>
    </source>
</reference>
<dbReference type="InterPro" id="IPR015943">
    <property type="entry name" value="WD40/YVTN_repeat-like_dom_sf"/>
</dbReference>
<evidence type="ECO:0000256" key="4">
    <source>
        <dbReference type="SAM" id="MobiDB-lite"/>
    </source>
</evidence>
<dbReference type="InterPro" id="IPR056884">
    <property type="entry name" value="NPHP3-like_N"/>
</dbReference>
<dbReference type="PANTHER" id="PTHR19848:SF8">
    <property type="entry name" value="F-BOX AND WD REPEAT DOMAIN CONTAINING 7"/>
    <property type="match status" value="1"/>
</dbReference>
<dbReference type="Proteomes" id="UP000799421">
    <property type="component" value="Unassembled WGS sequence"/>
</dbReference>
<evidence type="ECO:0000256" key="2">
    <source>
        <dbReference type="ARBA" id="ARBA00022737"/>
    </source>
</evidence>
<dbReference type="SUPFAM" id="SSF101898">
    <property type="entry name" value="NHL repeat"/>
    <property type="match status" value="1"/>
</dbReference>
<dbReference type="Pfam" id="PF24809">
    <property type="entry name" value="DUF7708"/>
    <property type="match status" value="1"/>
</dbReference>
<keyword evidence="8" id="KW-1185">Reference proteome</keyword>
<dbReference type="InterPro" id="IPR019775">
    <property type="entry name" value="WD40_repeat_CS"/>
</dbReference>
<proteinExistence type="predicted"/>
<feature type="domain" description="Nephrocystin 3-like N-terminal" evidence="6">
    <location>
        <begin position="405"/>
        <end position="565"/>
    </location>
</feature>
<organism evidence="7 8">
    <name type="scientific">Piedraia hortae CBS 480.64</name>
    <dbReference type="NCBI Taxonomy" id="1314780"/>
    <lineage>
        <taxon>Eukaryota</taxon>
        <taxon>Fungi</taxon>
        <taxon>Dikarya</taxon>
        <taxon>Ascomycota</taxon>
        <taxon>Pezizomycotina</taxon>
        <taxon>Dothideomycetes</taxon>
        <taxon>Dothideomycetidae</taxon>
        <taxon>Capnodiales</taxon>
        <taxon>Piedraiaceae</taxon>
        <taxon>Piedraia</taxon>
    </lineage>
</organism>
<feature type="compositionally biased region" description="Polar residues" evidence="4">
    <location>
        <begin position="83"/>
        <end position="98"/>
    </location>
</feature>
<dbReference type="OrthoDB" id="443402at2759"/>
<dbReference type="InterPro" id="IPR027417">
    <property type="entry name" value="P-loop_NTPase"/>
</dbReference>
<evidence type="ECO:0000259" key="5">
    <source>
        <dbReference type="Pfam" id="PF24809"/>
    </source>
</evidence>
<dbReference type="Gene3D" id="3.40.50.300">
    <property type="entry name" value="P-loop containing nucleotide triphosphate hydrolases"/>
    <property type="match status" value="1"/>
</dbReference>
<dbReference type="InterPro" id="IPR011047">
    <property type="entry name" value="Quinoprotein_ADH-like_sf"/>
</dbReference>
<dbReference type="Gene3D" id="2.130.10.10">
    <property type="entry name" value="YVTN repeat-like/Quinoprotein amine dehydrogenase"/>
    <property type="match status" value="2"/>
</dbReference>
<name>A0A6A7BWU6_9PEZI</name>
<dbReference type="SUPFAM" id="SSF50998">
    <property type="entry name" value="Quinoprotein alcohol dehydrogenase-like"/>
    <property type="match status" value="1"/>
</dbReference>
<keyword evidence="1 3" id="KW-0853">WD repeat</keyword>
<evidence type="ECO:0000256" key="3">
    <source>
        <dbReference type="PROSITE-ProRule" id="PRU00221"/>
    </source>
</evidence>
<dbReference type="PROSITE" id="PS00678">
    <property type="entry name" value="WD_REPEATS_1"/>
    <property type="match status" value="1"/>
</dbReference>
<feature type="region of interest" description="Disordered" evidence="4">
    <location>
        <begin position="75"/>
        <end position="98"/>
    </location>
</feature>